<feature type="transmembrane region" description="Helical" evidence="1">
    <location>
        <begin position="70"/>
        <end position="89"/>
    </location>
</feature>
<dbReference type="AlphaFoldDB" id="A0A848GTQ1"/>
<dbReference type="RefSeq" id="WP_169228998.1">
    <property type="nucleotide sequence ID" value="NZ_JABBGC010000004.1"/>
</dbReference>
<feature type="transmembrane region" description="Helical" evidence="1">
    <location>
        <begin position="122"/>
        <end position="143"/>
    </location>
</feature>
<comment type="caution">
    <text evidence="2">The sequence shown here is derived from an EMBL/GenBank/DDBJ whole genome shotgun (WGS) entry which is preliminary data.</text>
</comment>
<protein>
    <submittedName>
        <fullName evidence="2">Uncharacterized protein</fullName>
    </submittedName>
</protein>
<proteinExistence type="predicted"/>
<keyword evidence="3" id="KW-1185">Reference proteome</keyword>
<keyword evidence="1" id="KW-1133">Transmembrane helix</keyword>
<dbReference type="Proteomes" id="UP000583266">
    <property type="component" value="Unassembled WGS sequence"/>
</dbReference>
<accession>A0A848GTQ1</accession>
<keyword evidence="1" id="KW-0812">Transmembrane</keyword>
<evidence type="ECO:0000256" key="1">
    <source>
        <dbReference type="SAM" id="Phobius"/>
    </source>
</evidence>
<reference evidence="2 3" key="1">
    <citation type="submission" date="2020-04" db="EMBL/GenBank/DDBJ databases">
        <title>Chitinophaga sp. G-6-1-13 sp. nov., isolated from soil.</title>
        <authorList>
            <person name="Dahal R.H."/>
            <person name="Chaudhary D.K."/>
        </authorList>
    </citation>
    <scope>NUCLEOTIDE SEQUENCE [LARGE SCALE GENOMIC DNA]</scope>
    <source>
        <strain evidence="2 3">G-6-1-13</strain>
    </source>
</reference>
<keyword evidence="1" id="KW-0472">Membrane</keyword>
<sequence length="152" mass="17903">MIPEQVLKKVTGLAVAILLLTAVHHVYGAVIYHSHWRLHTVFVALPAMLVLWQLHRMLLQRDRLWVRRIYMMLIWIIPVLLIGLYEGVYNHLLKDILYYAGISPEAFDRMFPPPLYEKPNDLLFEVTGVLQAVLYFPLQFVLLSRIKRWKIA</sequence>
<gene>
    <name evidence="2" type="ORF">HHL17_32725</name>
</gene>
<evidence type="ECO:0000313" key="3">
    <source>
        <dbReference type="Proteomes" id="UP000583266"/>
    </source>
</evidence>
<organism evidence="2 3">
    <name type="scientific">Chitinophaga fulva</name>
    <dbReference type="NCBI Taxonomy" id="2728842"/>
    <lineage>
        <taxon>Bacteria</taxon>
        <taxon>Pseudomonadati</taxon>
        <taxon>Bacteroidota</taxon>
        <taxon>Chitinophagia</taxon>
        <taxon>Chitinophagales</taxon>
        <taxon>Chitinophagaceae</taxon>
        <taxon>Chitinophaga</taxon>
    </lineage>
</organism>
<name>A0A848GTQ1_9BACT</name>
<feature type="transmembrane region" description="Helical" evidence="1">
    <location>
        <begin position="38"/>
        <end position="58"/>
    </location>
</feature>
<dbReference type="EMBL" id="JABBGC010000004">
    <property type="protein sequence ID" value="NML41996.1"/>
    <property type="molecule type" value="Genomic_DNA"/>
</dbReference>
<evidence type="ECO:0000313" key="2">
    <source>
        <dbReference type="EMBL" id="NML41996.1"/>
    </source>
</evidence>